<dbReference type="Gene3D" id="3.90.226.10">
    <property type="entry name" value="2-enoyl-CoA Hydratase, Chain A, domain 1"/>
    <property type="match status" value="1"/>
</dbReference>
<sequence length="365" mass="39723">MAVRRYWDLGVTLRFALFWLCLSVLLVNSTGDANAVGPVTTPGSTSAPYVPPRLPTLRHMGCGITTCPYAPARLPELPDMTPVATVPKPAVVPPKQFEAYTPPDPAMRFAIVRNASPSCEPLCPEWISASGTIMANSPSKLRKVLKQLRGRKLPIVIDSNGGDLDAAMAMGRIIRKNKLNVSVGSTSFTPCHPDQKGCKSPYQDGAFAGYSYPGFANCLSACPFILAAGTKRSVSLWSQVGIHQITTTVTTIMTKYETTYRMVKGKRKTVNTRVLNRKATGSYTTTKLSKSQRRQIDSYFSQMGVNKTLVERMLAVPATDIVILAADELERYGLATERGDLAAIGNCGQPSPFENCVRTQLKKVQ</sequence>
<evidence type="ECO:0000313" key="2">
    <source>
        <dbReference type="Proteomes" id="UP000241444"/>
    </source>
</evidence>
<dbReference type="OrthoDB" id="5936191at2"/>
<dbReference type="InterPro" id="IPR029045">
    <property type="entry name" value="ClpP/crotonase-like_dom_sf"/>
</dbReference>
<dbReference type="Proteomes" id="UP000241444">
    <property type="component" value="Unassembled WGS sequence"/>
</dbReference>
<organism evidence="1 2">
    <name type="scientific">Phyllobacterium brassicacearum</name>
    <dbReference type="NCBI Taxonomy" id="314235"/>
    <lineage>
        <taxon>Bacteria</taxon>
        <taxon>Pseudomonadati</taxon>
        <taxon>Pseudomonadota</taxon>
        <taxon>Alphaproteobacteria</taxon>
        <taxon>Hyphomicrobiales</taxon>
        <taxon>Phyllobacteriaceae</taxon>
        <taxon>Phyllobacterium</taxon>
    </lineage>
</organism>
<proteinExistence type="predicted"/>
<keyword evidence="2" id="KW-1185">Reference proteome</keyword>
<dbReference type="SUPFAM" id="SSF52096">
    <property type="entry name" value="ClpP/crotonase"/>
    <property type="match status" value="1"/>
</dbReference>
<evidence type="ECO:0000313" key="1">
    <source>
        <dbReference type="EMBL" id="PSH69525.1"/>
    </source>
</evidence>
<dbReference type="EMBL" id="PGGO01000005">
    <property type="protein sequence ID" value="PSH69525.1"/>
    <property type="molecule type" value="Genomic_DNA"/>
</dbReference>
<dbReference type="RefSeq" id="WP_133624419.1">
    <property type="nucleotide sequence ID" value="NZ_PGGO01000005.1"/>
</dbReference>
<accession>A0A2P7BSR2</accession>
<comment type="caution">
    <text evidence="1">The sequence shown here is derived from an EMBL/GenBank/DDBJ whole genome shotgun (WGS) entry which is preliminary data.</text>
</comment>
<gene>
    <name evidence="1" type="ORF">CU102_09145</name>
</gene>
<dbReference type="AlphaFoldDB" id="A0A2P7BSR2"/>
<name>A0A2P7BSR2_9HYPH</name>
<reference evidence="2" key="1">
    <citation type="submission" date="2017-11" db="EMBL/GenBank/DDBJ databases">
        <authorList>
            <person name="Kuznetsova I."/>
            <person name="Sazanova A."/>
            <person name="Chirak E."/>
            <person name="Safronova V."/>
            <person name="Willems A."/>
        </authorList>
    </citation>
    <scope>NUCLEOTIDE SEQUENCE [LARGE SCALE GENOMIC DNA]</scope>
    <source>
        <strain evidence="2">STM 196</strain>
    </source>
</reference>
<protein>
    <submittedName>
        <fullName evidence="1">Uncharacterized protein</fullName>
    </submittedName>
</protein>